<evidence type="ECO:0000259" key="1">
    <source>
        <dbReference type="Pfam" id="PF13683"/>
    </source>
</evidence>
<dbReference type="EMBL" id="FTLG01000239">
    <property type="protein sequence ID" value="SIP75130.1"/>
    <property type="molecule type" value="Genomic_DNA"/>
</dbReference>
<name>A0A1N6N226_9GAMM</name>
<evidence type="ECO:0000313" key="3">
    <source>
        <dbReference type="Proteomes" id="UP000196435"/>
    </source>
</evidence>
<gene>
    <name evidence="2" type="ORF">XIS1_920017</name>
</gene>
<organism evidence="2 3">
    <name type="scientific">Xenorhabdus innexi</name>
    <dbReference type="NCBI Taxonomy" id="290109"/>
    <lineage>
        <taxon>Bacteria</taxon>
        <taxon>Pseudomonadati</taxon>
        <taxon>Pseudomonadota</taxon>
        <taxon>Gammaproteobacteria</taxon>
        <taxon>Enterobacterales</taxon>
        <taxon>Morganellaceae</taxon>
        <taxon>Xenorhabdus</taxon>
    </lineage>
</organism>
<reference evidence="3" key="1">
    <citation type="submission" date="2016-12" db="EMBL/GenBank/DDBJ databases">
        <authorList>
            <person name="Gaudriault S."/>
        </authorList>
    </citation>
    <scope>NUCLEOTIDE SEQUENCE [LARGE SCALE GENOMIC DNA]</scope>
    <source>
        <strain evidence="3">HGB1681 (deposited as PTA-6826 in the American Type Culture Collection)</strain>
    </source>
</reference>
<dbReference type="Pfam" id="PF13683">
    <property type="entry name" value="rve_3"/>
    <property type="match status" value="1"/>
</dbReference>
<dbReference type="InterPro" id="IPR001584">
    <property type="entry name" value="Integrase_cat-core"/>
</dbReference>
<protein>
    <recommendedName>
        <fullName evidence="1">Integrase catalytic domain-containing protein</fullName>
    </recommendedName>
</protein>
<dbReference type="AlphaFoldDB" id="A0A1N6N226"/>
<dbReference type="Proteomes" id="UP000196435">
    <property type="component" value="Unassembled WGS sequence"/>
</dbReference>
<accession>A0A1N6N226</accession>
<dbReference type="GO" id="GO:0015074">
    <property type="term" value="P:DNA integration"/>
    <property type="evidence" value="ECO:0007669"/>
    <property type="project" value="InterPro"/>
</dbReference>
<sequence length="52" mass="6609">MNEFYQVTLRKKLYSNPEQLQKNLDCWLIYYNHERPHQWKNERWENTDGHIT</sequence>
<proteinExistence type="predicted"/>
<feature type="domain" description="Integrase catalytic" evidence="1">
    <location>
        <begin position="9"/>
        <end position="38"/>
    </location>
</feature>
<evidence type="ECO:0000313" key="2">
    <source>
        <dbReference type="EMBL" id="SIP75130.1"/>
    </source>
</evidence>